<dbReference type="InterPro" id="IPR013087">
    <property type="entry name" value="Znf_C2H2_type"/>
</dbReference>
<evidence type="ECO:0000256" key="8">
    <source>
        <dbReference type="SAM" id="Coils"/>
    </source>
</evidence>
<dbReference type="InParanoid" id="A0A3B5KAL3"/>
<evidence type="ECO:0000313" key="12">
    <source>
        <dbReference type="Proteomes" id="UP000005226"/>
    </source>
</evidence>
<dbReference type="Gene3D" id="3.30.160.60">
    <property type="entry name" value="Classic Zinc Finger"/>
    <property type="match status" value="2"/>
</dbReference>
<evidence type="ECO:0000256" key="5">
    <source>
        <dbReference type="ARBA" id="ARBA00022833"/>
    </source>
</evidence>
<keyword evidence="5" id="KW-0862">Zinc</keyword>
<feature type="domain" description="C2H2-type" evidence="10">
    <location>
        <begin position="353"/>
        <end position="380"/>
    </location>
</feature>
<dbReference type="PROSITE" id="PS50157">
    <property type="entry name" value="ZINC_FINGER_C2H2_2"/>
    <property type="match status" value="2"/>
</dbReference>
<keyword evidence="4 7" id="KW-0863">Zinc-finger</keyword>
<dbReference type="RefSeq" id="XP_011617859.1">
    <property type="nucleotide sequence ID" value="XM_011619557.2"/>
</dbReference>
<dbReference type="FunFam" id="3.30.160.60:FF:000512">
    <property type="entry name" value="zinc finger protein 197 isoform X1"/>
    <property type="match status" value="1"/>
</dbReference>
<evidence type="ECO:0000256" key="9">
    <source>
        <dbReference type="SAM" id="MobiDB-lite"/>
    </source>
</evidence>
<evidence type="ECO:0000256" key="4">
    <source>
        <dbReference type="ARBA" id="ARBA00022771"/>
    </source>
</evidence>
<dbReference type="Pfam" id="PF00096">
    <property type="entry name" value="zf-C2H2"/>
    <property type="match status" value="2"/>
</dbReference>
<sequence>MDSCAAFQSKLTNIMEMLAKAAVLEISKLWEDGFSLVQVELRRKENEIEALNRKLVLIENERLYILSKKQSSCLSTSSFSNKEQQNSSDGPEFDSAQTSFCDPSFKDKTDPLATQRTPPSPTDEQLESDCSESDGRKHDGKDFIIKSEEQGDVVIMEKEGDIKKTANEEAVHNEMELNQQPFEVPEQESQRWSTVSVGDSEATDDSDCFCEPKQLLQSLDSEILFIQNALDMFDSSETVCSDRLMREKRQALSSKSRASVTFSQGQTGQRIDALTDRGESTRIPIDNPPPTKNMSSFNPDRRFFFLNEPELQRTLAGRRIKEKWFICPFCGKSFDRVSHLEIHQRIHTGEKPYMCDTCGKSFSQRSNLRTHQRIHKDIQSQNAV</sequence>
<feature type="compositionally biased region" description="Polar residues" evidence="9">
    <location>
        <begin position="83"/>
        <end position="101"/>
    </location>
</feature>
<protein>
    <submittedName>
        <fullName evidence="11">Zinc finger protein 16-like</fullName>
    </submittedName>
</protein>
<feature type="region of interest" description="Disordered" evidence="9">
    <location>
        <begin position="279"/>
        <end position="298"/>
    </location>
</feature>
<dbReference type="GeneTree" id="ENSGT01150000286934"/>
<name>A0A3B5KAL3_TAKRU</name>
<keyword evidence="2" id="KW-0479">Metal-binding</keyword>
<dbReference type="InterPro" id="IPR036236">
    <property type="entry name" value="Znf_C2H2_sf"/>
</dbReference>
<keyword evidence="12" id="KW-1185">Reference proteome</keyword>
<keyword evidence="6" id="KW-0539">Nucleus</keyword>
<evidence type="ECO:0000256" key="3">
    <source>
        <dbReference type="ARBA" id="ARBA00022737"/>
    </source>
</evidence>
<proteinExistence type="predicted"/>
<evidence type="ECO:0000256" key="6">
    <source>
        <dbReference type="ARBA" id="ARBA00023242"/>
    </source>
</evidence>
<evidence type="ECO:0000256" key="1">
    <source>
        <dbReference type="ARBA" id="ARBA00004123"/>
    </source>
</evidence>
<feature type="coiled-coil region" evidence="8">
    <location>
        <begin position="34"/>
        <end position="61"/>
    </location>
</feature>
<reference evidence="11" key="2">
    <citation type="submission" date="2025-08" db="UniProtKB">
        <authorList>
            <consortium name="Ensembl"/>
        </authorList>
    </citation>
    <scope>IDENTIFICATION</scope>
</reference>
<evidence type="ECO:0000313" key="11">
    <source>
        <dbReference type="Ensembl" id="ENSTRUP00000081153.1"/>
    </source>
</evidence>
<dbReference type="PROSITE" id="PS00028">
    <property type="entry name" value="ZINC_FINGER_C2H2_1"/>
    <property type="match status" value="2"/>
</dbReference>
<dbReference type="GeneID" id="105418814"/>
<dbReference type="PANTHER" id="PTHR16515">
    <property type="entry name" value="PR DOMAIN ZINC FINGER PROTEIN"/>
    <property type="match status" value="1"/>
</dbReference>
<accession>A0A3B5KAL3</accession>
<dbReference type="KEGG" id="tru:105418814"/>
<comment type="subcellular location">
    <subcellularLocation>
        <location evidence="1">Nucleus</location>
    </subcellularLocation>
</comment>
<dbReference type="FunFam" id="3.30.160.60:FF:000690">
    <property type="entry name" value="Zinc finger protein 354C"/>
    <property type="match status" value="1"/>
</dbReference>
<feature type="region of interest" description="Disordered" evidence="9">
    <location>
        <begin position="77"/>
        <end position="150"/>
    </location>
</feature>
<dbReference type="AlphaFoldDB" id="A0A3B5KAL3"/>
<dbReference type="InterPro" id="IPR050331">
    <property type="entry name" value="Zinc_finger"/>
</dbReference>
<evidence type="ECO:0000256" key="7">
    <source>
        <dbReference type="PROSITE-ProRule" id="PRU00042"/>
    </source>
</evidence>
<dbReference type="GO" id="GO:0010468">
    <property type="term" value="P:regulation of gene expression"/>
    <property type="evidence" value="ECO:0007669"/>
    <property type="project" value="TreeGrafter"/>
</dbReference>
<reference evidence="11 12" key="1">
    <citation type="journal article" date="2011" name="Genome Biol. Evol.">
        <title>Integration of the genetic map and genome assembly of fugu facilitates insights into distinct features of genome evolution in teleosts and mammals.</title>
        <authorList>
            <person name="Kai W."/>
            <person name="Kikuchi K."/>
            <person name="Tohari S."/>
            <person name="Chew A.K."/>
            <person name="Tay A."/>
            <person name="Fujiwara A."/>
            <person name="Hosoya S."/>
            <person name="Suetake H."/>
            <person name="Naruse K."/>
            <person name="Brenner S."/>
            <person name="Suzuki Y."/>
            <person name="Venkatesh B."/>
        </authorList>
    </citation>
    <scope>NUCLEOTIDE SEQUENCE [LARGE SCALE GENOMIC DNA]</scope>
</reference>
<feature type="domain" description="C2H2-type" evidence="10">
    <location>
        <begin position="325"/>
        <end position="352"/>
    </location>
</feature>
<feature type="compositionally biased region" description="Basic and acidic residues" evidence="9">
    <location>
        <begin position="133"/>
        <end position="150"/>
    </location>
</feature>
<evidence type="ECO:0000256" key="2">
    <source>
        <dbReference type="ARBA" id="ARBA00022723"/>
    </source>
</evidence>
<dbReference type="OrthoDB" id="6077919at2759"/>
<dbReference type="GO" id="GO:0008270">
    <property type="term" value="F:zinc ion binding"/>
    <property type="evidence" value="ECO:0007669"/>
    <property type="project" value="UniProtKB-KW"/>
</dbReference>
<dbReference type="OMA" id="DCFFEPK"/>
<dbReference type="Proteomes" id="UP000005226">
    <property type="component" value="Chromosome 22"/>
</dbReference>
<dbReference type="GO" id="GO:0005634">
    <property type="term" value="C:nucleus"/>
    <property type="evidence" value="ECO:0007669"/>
    <property type="project" value="UniProtKB-SubCell"/>
</dbReference>
<dbReference type="SUPFAM" id="SSF57667">
    <property type="entry name" value="beta-beta-alpha zinc fingers"/>
    <property type="match status" value="1"/>
</dbReference>
<keyword evidence="3" id="KW-0677">Repeat</keyword>
<gene>
    <name evidence="11" type="primary">LOC105418814</name>
</gene>
<reference evidence="11" key="3">
    <citation type="submission" date="2025-09" db="UniProtKB">
        <authorList>
            <consortium name="Ensembl"/>
        </authorList>
    </citation>
    <scope>IDENTIFICATION</scope>
</reference>
<dbReference type="SMART" id="SM00355">
    <property type="entry name" value="ZnF_C2H2"/>
    <property type="match status" value="2"/>
</dbReference>
<dbReference type="Ensembl" id="ENSTRUT00000075581.1">
    <property type="protein sequence ID" value="ENSTRUP00000081153.1"/>
    <property type="gene ID" value="ENSTRUG00000025981.1"/>
</dbReference>
<organism evidence="11 12">
    <name type="scientific">Takifugu rubripes</name>
    <name type="common">Japanese pufferfish</name>
    <name type="synonym">Fugu rubripes</name>
    <dbReference type="NCBI Taxonomy" id="31033"/>
    <lineage>
        <taxon>Eukaryota</taxon>
        <taxon>Metazoa</taxon>
        <taxon>Chordata</taxon>
        <taxon>Craniata</taxon>
        <taxon>Vertebrata</taxon>
        <taxon>Euteleostomi</taxon>
        <taxon>Actinopterygii</taxon>
        <taxon>Neopterygii</taxon>
        <taxon>Teleostei</taxon>
        <taxon>Neoteleostei</taxon>
        <taxon>Acanthomorphata</taxon>
        <taxon>Eupercaria</taxon>
        <taxon>Tetraodontiformes</taxon>
        <taxon>Tetradontoidea</taxon>
        <taxon>Tetraodontidae</taxon>
        <taxon>Takifugu</taxon>
    </lineage>
</organism>
<evidence type="ECO:0000259" key="10">
    <source>
        <dbReference type="PROSITE" id="PS50157"/>
    </source>
</evidence>
<dbReference type="PANTHER" id="PTHR16515:SF49">
    <property type="entry name" value="GASTRULA ZINC FINGER PROTEIN XLCGF49.1-LIKE-RELATED"/>
    <property type="match status" value="1"/>
</dbReference>
<keyword evidence="8" id="KW-0175">Coiled coil</keyword>